<organism evidence="2 3">
    <name type="scientific">Vagococcus lutrae</name>
    <dbReference type="NCBI Taxonomy" id="81947"/>
    <lineage>
        <taxon>Bacteria</taxon>
        <taxon>Bacillati</taxon>
        <taxon>Bacillota</taxon>
        <taxon>Bacilli</taxon>
        <taxon>Lactobacillales</taxon>
        <taxon>Enterococcaceae</taxon>
        <taxon>Vagococcus</taxon>
    </lineage>
</organism>
<evidence type="ECO:0000256" key="1">
    <source>
        <dbReference type="SAM" id="Phobius"/>
    </source>
</evidence>
<keyword evidence="1" id="KW-1133">Transmembrane helix</keyword>
<name>A0AAE9XLS1_9ENTE</name>
<evidence type="ECO:0000313" key="2">
    <source>
        <dbReference type="EMBL" id="WCG22298.1"/>
    </source>
</evidence>
<proteinExistence type="predicted"/>
<keyword evidence="1" id="KW-0472">Membrane</keyword>
<accession>A0AAE9XLS1</accession>
<sequence length="198" mass="23865">MKEIWQNSLIVTTSLVIFSLMLYFFTPYIRLEQFQYGEDSVLKEEKIEVNKHLVLTRIQTDDFIYFKHKERENTPIEQVKLLVIEGNKQAEDWQNLLAAESKATEQWLVLPLNQWREPTYADIKRQVMALLEREDIEEVVICSDKDRYDWLLNPLTKEIQEQNKAWSVKYEASLNTFKPKNLWYHSDFSYLFYWSVNP</sequence>
<gene>
    <name evidence="2" type="ORF">PML95_07800</name>
</gene>
<keyword evidence="1" id="KW-0812">Transmembrane</keyword>
<reference evidence="2" key="1">
    <citation type="submission" date="2023-01" db="EMBL/GenBank/DDBJ databases">
        <title>Oxazolidinone resistance genes in florfenicol resistant enterococci from beef cattle and veal calves at slaughter.</title>
        <authorList>
            <person name="Biggel M."/>
        </authorList>
    </citation>
    <scope>NUCLEOTIDE SEQUENCE</scope>
    <source>
        <strain evidence="2">K204-1</strain>
    </source>
</reference>
<dbReference type="AlphaFoldDB" id="A0AAE9XLS1"/>
<dbReference type="Proteomes" id="UP001179600">
    <property type="component" value="Chromosome"/>
</dbReference>
<evidence type="ECO:0000313" key="3">
    <source>
        <dbReference type="Proteomes" id="UP001179600"/>
    </source>
</evidence>
<protein>
    <submittedName>
        <fullName evidence="2">Uncharacterized protein</fullName>
    </submittedName>
</protein>
<dbReference type="EMBL" id="CP116507">
    <property type="protein sequence ID" value="WCG22298.1"/>
    <property type="molecule type" value="Genomic_DNA"/>
</dbReference>
<feature type="transmembrane region" description="Helical" evidence="1">
    <location>
        <begin position="6"/>
        <end position="25"/>
    </location>
</feature>
<dbReference type="RefSeq" id="WP_202584718.1">
    <property type="nucleotide sequence ID" value="NZ_BKBT01000001.1"/>
</dbReference>